<comment type="subcellular location">
    <subcellularLocation>
        <location evidence="1">Cytoplasm</location>
        <location evidence="1">Cytoskeleton</location>
    </subcellularLocation>
</comment>
<reference evidence="13" key="1">
    <citation type="submission" date="2020-11" db="EMBL/GenBank/DDBJ databases">
        <authorList>
            <person name="Whitehead M."/>
        </authorList>
    </citation>
    <scope>NUCLEOTIDE SEQUENCE</scope>
    <source>
        <strain evidence="13">EGII</strain>
    </source>
</reference>
<evidence type="ECO:0000256" key="4">
    <source>
        <dbReference type="ARBA" id="ARBA00022618"/>
    </source>
</evidence>
<comment type="similarity">
    <text evidence="2">Belongs to the MAPRE family.</text>
</comment>
<evidence type="ECO:0000256" key="6">
    <source>
        <dbReference type="ARBA" id="ARBA00022776"/>
    </source>
</evidence>
<dbReference type="FunFam" id="1.10.418.10:FF:000007">
    <property type="entry name" value="Microtubule-associated protein, RP/EB family, member 2"/>
    <property type="match status" value="1"/>
</dbReference>
<sequence length="257" mass="29432">MSAHAVADVKIPVALTHASSEKISRHEMLRWVNTTVHAEYTKIEDLCSGVAYCQMMEMIFPHSVGLKKIKMNPKLEHEYVHNLKLFQMAFTRINYEKSVPIERLIKKRFQDNFEFLQWFKKFYDVHAAGKENLKVPTTQKPQVPQAMKPAKKALNKDGGPAMTPPTANSTRLNEDEAGTPRTVQALQETKEKLTDQTAILLNERNFYYNKLLEVEKVLKEFTDRSELCERAMAILYATDADIQSAGFNEPVCHTAEL</sequence>
<name>A0A811VI53_CERCA</name>
<dbReference type="SUPFAM" id="SSF140612">
    <property type="entry name" value="EB1 dimerisation domain-like"/>
    <property type="match status" value="1"/>
</dbReference>
<protein>
    <submittedName>
        <fullName evidence="13">(Mediterranean fruit fly) hypothetical protein</fullName>
    </submittedName>
</protein>
<evidence type="ECO:0000256" key="1">
    <source>
        <dbReference type="ARBA" id="ARBA00004245"/>
    </source>
</evidence>
<dbReference type="CDD" id="cd00014">
    <property type="entry name" value="CH_SF"/>
    <property type="match status" value="1"/>
</dbReference>
<dbReference type="Proteomes" id="UP000606786">
    <property type="component" value="Unassembled WGS sequence"/>
</dbReference>
<dbReference type="PROSITE" id="PS51230">
    <property type="entry name" value="EB1_C"/>
    <property type="match status" value="1"/>
</dbReference>
<feature type="domain" description="Calponin-homology (CH)" evidence="11">
    <location>
        <begin position="22"/>
        <end position="124"/>
    </location>
</feature>
<evidence type="ECO:0000256" key="5">
    <source>
        <dbReference type="ARBA" id="ARBA00022701"/>
    </source>
</evidence>
<feature type="region of interest" description="Disordered" evidence="10">
    <location>
        <begin position="152"/>
        <end position="179"/>
    </location>
</feature>
<dbReference type="Gene3D" id="1.20.5.1430">
    <property type="match status" value="1"/>
</dbReference>
<proteinExistence type="inferred from homology"/>
<keyword evidence="14" id="KW-1185">Reference proteome</keyword>
<evidence type="ECO:0000256" key="2">
    <source>
        <dbReference type="ARBA" id="ARBA00010729"/>
    </source>
</evidence>
<evidence type="ECO:0000259" key="11">
    <source>
        <dbReference type="PROSITE" id="PS50021"/>
    </source>
</evidence>
<dbReference type="GO" id="GO:0051301">
    <property type="term" value="P:cell division"/>
    <property type="evidence" value="ECO:0007669"/>
    <property type="project" value="UniProtKB-KW"/>
</dbReference>
<dbReference type="GO" id="GO:0005874">
    <property type="term" value="C:microtubule"/>
    <property type="evidence" value="ECO:0007669"/>
    <property type="project" value="UniProtKB-KW"/>
</dbReference>
<dbReference type="Gene3D" id="1.10.418.10">
    <property type="entry name" value="Calponin-like domain"/>
    <property type="match status" value="1"/>
</dbReference>
<evidence type="ECO:0000256" key="3">
    <source>
        <dbReference type="ARBA" id="ARBA00022490"/>
    </source>
</evidence>
<feature type="domain" description="EB1 C-terminal" evidence="12">
    <location>
        <begin position="175"/>
        <end position="244"/>
    </location>
</feature>
<evidence type="ECO:0000256" key="7">
    <source>
        <dbReference type="ARBA" id="ARBA00023212"/>
    </source>
</evidence>
<evidence type="ECO:0000256" key="10">
    <source>
        <dbReference type="SAM" id="MobiDB-lite"/>
    </source>
</evidence>
<accession>A0A811VI53</accession>
<dbReference type="GO" id="GO:0008017">
    <property type="term" value="F:microtubule binding"/>
    <property type="evidence" value="ECO:0007669"/>
    <property type="project" value="InterPro"/>
</dbReference>
<dbReference type="InterPro" id="IPR004953">
    <property type="entry name" value="EB1_C"/>
</dbReference>
<keyword evidence="5 9" id="KW-0493">Microtubule</keyword>
<dbReference type="InterPro" id="IPR027328">
    <property type="entry name" value="MAPRE"/>
</dbReference>
<dbReference type="Pfam" id="PF00307">
    <property type="entry name" value="CH"/>
    <property type="match status" value="1"/>
</dbReference>
<dbReference type="InterPro" id="IPR001715">
    <property type="entry name" value="CH_dom"/>
</dbReference>
<dbReference type="OrthoDB" id="2119228at2759"/>
<evidence type="ECO:0000256" key="8">
    <source>
        <dbReference type="ARBA" id="ARBA00023306"/>
    </source>
</evidence>
<evidence type="ECO:0000259" key="12">
    <source>
        <dbReference type="PROSITE" id="PS51230"/>
    </source>
</evidence>
<dbReference type="SUPFAM" id="SSF47576">
    <property type="entry name" value="Calponin-homology domain, CH-domain"/>
    <property type="match status" value="1"/>
</dbReference>
<dbReference type="AlphaFoldDB" id="A0A811VI53"/>
<keyword evidence="8" id="KW-0131">Cell cycle</keyword>
<dbReference type="InterPro" id="IPR036133">
    <property type="entry name" value="EB1_C_sf"/>
</dbReference>
<evidence type="ECO:0000313" key="13">
    <source>
        <dbReference type="EMBL" id="CAD7013929.1"/>
    </source>
</evidence>
<dbReference type="EMBL" id="CAJHJT010000056">
    <property type="protein sequence ID" value="CAD7013929.1"/>
    <property type="molecule type" value="Genomic_DNA"/>
</dbReference>
<dbReference type="Pfam" id="PF03271">
    <property type="entry name" value="EB1"/>
    <property type="match status" value="1"/>
</dbReference>
<evidence type="ECO:0000313" key="14">
    <source>
        <dbReference type="Proteomes" id="UP000606786"/>
    </source>
</evidence>
<comment type="caution">
    <text evidence="13">The sequence shown here is derived from an EMBL/GenBank/DDBJ whole genome shotgun (WGS) entry which is preliminary data.</text>
</comment>
<keyword evidence="7" id="KW-0206">Cytoskeleton</keyword>
<organism evidence="13 14">
    <name type="scientific">Ceratitis capitata</name>
    <name type="common">Mediterranean fruit fly</name>
    <name type="synonym">Tephritis capitata</name>
    <dbReference type="NCBI Taxonomy" id="7213"/>
    <lineage>
        <taxon>Eukaryota</taxon>
        <taxon>Metazoa</taxon>
        <taxon>Ecdysozoa</taxon>
        <taxon>Arthropoda</taxon>
        <taxon>Hexapoda</taxon>
        <taxon>Insecta</taxon>
        <taxon>Pterygota</taxon>
        <taxon>Neoptera</taxon>
        <taxon>Endopterygota</taxon>
        <taxon>Diptera</taxon>
        <taxon>Brachycera</taxon>
        <taxon>Muscomorpha</taxon>
        <taxon>Tephritoidea</taxon>
        <taxon>Tephritidae</taxon>
        <taxon>Ceratitis</taxon>
        <taxon>Ceratitis</taxon>
    </lineage>
</organism>
<dbReference type="InterPro" id="IPR036872">
    <property type="entry name" value="CH_dom_sf"/>
</dbReference>
<keyword evidence="3" id="KW-0963">Cytoplasm</keyword>
<dbReference type="PROSITE" id="PS50021">
    <property type="entry name" value="CH"/>
    <property type="match status" value="1"/>
</dbReference>
<keyword evidence="6" id="KW-0498">Mitosis</keyword>
<dbReference type="PANTHER" id="PTHR10623">
    <property type="entry name" value="MICROTUBULE-ASSOCIATED PROTEIN RP/EB FAMILY MEMBER"/>
    <property type="match status" value="1"/>
</dbReference>
<evidence type="ECO:0000256" key="9">
    <source>
        <dbReference type="PROSITE-ProRule" id="PRU00576"/>
    </source>
</evidence>
<keyword evidence="4" id="KW-0132">Cell division</keyword>
<gene>
    <name evidence="13" type="ORF">CCAP1982_LOCUS21943</name>
</gene>